<sequence>MISPEPRSTTEIRDYLVGELNSALRRPGMYGKEPALLIPLDHVAYVERQDEAWAEERETMRARGAFTAIGVVGAFNNLLPGGHDDSVASVYAEFARDRGWLEADRVLTADEHRSMRRELNAWVARDRMLSEVLETFGPPSVLFGGGNPRFPKTLAYVADQMKEPMLFLHFWNGADPDAEPTRGYEEPILLAIRCGRGPFKDTFTFTPEGRKRRPEVSDIYL</sequence>
<evidence type="ECO:0000313" key="1">
    <source>
        <dbReference type="EMBL" id="MFF4776975.1"/>
    </source>
</evidence>
<evidence type="ECO:0000313" key="2">
    <source>
        <dbReference type="Proteomes" id="UP001602119"/>
    </source>
</evidence>
<accession>A0ABW6VCA8</accession>
<dbReference type="Proteomes" id="UP001602119">
    <property type="component" value="Unassembled WGS sequence"/>
</dbReference>
<organism evidence="1 2">
    <name type="scientific">Microtetraspora fusca</name>
    <dbReference type="NCBI Taxonomy" id="1997"/>
    <lineage>
        <taxon>Bacteria</taxon>
        <taxon>Bacillati</taxon>
        <taxon>Actinomycetota</taxon>
        <taxon>Actinomycetes</taxon>
        <taxon>Streptosporangiales</taxon>
        <taxon>Streptosporangiaceae</taxon>
        <taxon>Microtetraspora</taxon>
    </lineage>
</organism>
<protein>
    <submittedName>
        <fullName evidence="1">Uncharacterized protein</fullName>
    </submittedName>
</protein>
<comment type="caution">
    <text evidence="1">The sequence shown here is derived from an EMBL/GenBank/DDBJ whole genome shotgun (WGS) entry which is preliminary data.</text>
</comment>
<gene>
    <name evidence="1" type="ORF">ACFY05_29335</name>
</gene>
<dbReference type="RefSeq" id="WP_387345387.1">
    <property type="nucleotide sequence ID" value="NZ_JBIAXI010000021.1"/>
</dbReference>
<keyword evidence="2" id="KW-1185">Reference proteome</keyword>
<reference evidence="1 2" key="1">
    <citation type="submission" date="2024-10" db="EMBL/GenBank/DDBJ databases">
        <title>The Natural Products Discovery Center: Release of the First 8490 Sequenced Strains for Exploring Actinobacteria Biosynthetic Diversity.</title>
        <authorList>
            <person name="Kalkreuter E."/>
            <person name="Kautsar S.A."/>
            <person name="Yang D."/>
            <person name="Bader C.D."/>
            <person name="Teijaro C.N."/>
            <person name="Fluegel L."/>
            <person name="Davis C.M."/>
            <person name="Simpson J.R."/>
            <person name="Lauterbach L."/>
            <person name="Steele A.D."/>
            <person name="Gui C."/>
            <person name="Meng S."/>
            <person name="Li G."/>
            <person name="Viehrig K."/>
            <person name="Ye F."/>
            <person name="Su P."/>
            <person name="Kiefer A.F."/>
            <person name="Nichols A."/>
            <person name="Cepeda A.J."/>
            <person name="Yan W."/>
            <person name="Fan B."/>
            <person name="Jiang Y."/>
            <person name="Adhikari A."/>
            <person name="Zheng C.-J."/>
            <person name="Schuster L."/>
            <person name="Cowan T.M."/>
            <person name="Smanski M.J."/>
            <person name="Chevrette M.G."/>
            <person name="De Carvalho L.P.S."/>
            <person name="Shen B."/>
        </authorList>
    </citation>
    <scope>NUCLEOTIDE SEQUENCE [LARGE SCALE GENOMIC DNA]</scope>
    <source>
        <strain evidence="1 2">NPDC001281</strain>
    </source>
</reference>
<proteinExistence type="predicted"/>
<name>A0ABW6VCA8_MICFU</name>
<dbReference type="EMBL" id="JBIAXI010000021">
    <property type="protein sequence ID" value="MFF4776975.1"/>
    <property type="molecule type" value="Genomic_DNA"/>
</dbReference>